<dbReference type="PRINTS" id="PR00368">
    <property type="entry name" value="FADPNR"/>
</dbReference>
<dbReference type="Proteomes" id="UP000191056">
    <property type="component" value="Unassembled WGS sequence"/>
</dbReference>
<feature type="domain" description="FAD/NAD(P)-binding" evidence="2">
    <location>
        <begin position="4"/>
        <end position="123"/>
    </location>
</feature>
<comment type="caution">
    <text evidence="3">The sequence shown here is derived from an EMBL/GenBank/DDBJ whole genome shotgun (WGS) entry which is preliminary data.</text>
</comment>
<evidence type="ECO:0000313" key="5">
    <source>
        <dbReference type="Proteomes" id="UP000191056"/>
    </source>
</evidence>
<dbReference type="RefSeq" id="WP_079438948.1">
    <property type="nucleotide sequence ID" value="NZ_JBLZIA010000008.1"/>
</dbReference>
<dbReference type="SUPFAM" id="SSF51905">
    <property type="entry name" value="FAD/NAD(P)-binding domain"/>
    <property type="match status" value="1"/>
</dbReference>
<dbReference type="AlphaFoldDB" id="A0A1V4IW42"/>
<dbReference type="InterPro" id="IPR023753">
    <property type="entry name" value="FAD/NAD-binding_dom"/>
</dbReference>
<evidence type="ECO:0000259" key="2">
    <source>
        <dbReference type="Pfam" id="PF07992"/>
    </source>
</evidence>
<dbReference type="PANTHER" id="PTHR42949:SF3">
    <property type="entry name" value="ANAEROBIC GLYCEROL-3-PHOSPHATE DEHYDROGENASE SUBUNIT B"/>
    <property type="match status" value="1"/>
</dbReference>
<dbReference type="Gene3D" id="3.50.50.60">
    <property type="entry name" value="FAD/NAD(P)-binding domain"/>
    <property type="match status" value="2"/>
</dbReference>
<proteinExistence type="predicted"/>
<dbReference type="OrthoDB" id="9776839at2"/>
<keyword evidence="1 3" id="KW-0560">Oxidoreductase</keyword>
<evidence type="ECO:0000313" key="3">
    <source>
        <dbReference type="EMBL" id="OPJ64119.1"/>
    </source>
</evidence>
<evidence type="ECO:0000313" key="4">
    <source>
        <dbReference type="EMBL" id="RII32380.1"/>
    </source>
</evidence>
<evidence type="ECO:0000313" key="6">
    <source>
        <dbReference type="Proteomes" id="UP000265930"/>
    </source>
</evidence>
<feature type="domain" description="FAD/NAD(P)-binding" evidence="2">
    <location>
        <begin position="187"/>
        <end position="290"/>
    </location>
</feature>
<dbReference type="InterPro" id="IPR036188">
    <property type="entry name" value="FAD/NAD-bd_sf"/>
</dbReference>
<sequence length="319" mass="35097">MPNYDLVIIGAGIAGMTAAIGAAKEGIKRILIIERENYVGGIINQFIHNEFGKKLIGELVTGPEYVDFVERQINELGIQIVLDTTVLDVTKDNVITYVNSEEGVKDITAISIIFAMGAKERYSGNVVIPTNGLTGIFTVGEAHRIINLEGYLPGRKTIIIAKDKWGFIVARRLIIEAGSIEGIVIEKTFKEMADAEIVSIIDGFDIPIIQNSRVIEIEGNNRIEKVKIMNLTNEVIEEKECDSLLLSVGFFPETSIIKKLDIKMNNEIAGPKVVDFETSIDGLFACGNIIYGENAFHMKETDGIECGIKAAQYIKKVTN</sequence>
<dbReference type="PANTHER" id="PTHR42949">
    <property type="entry name" value="ANAEROBIC GLYCEROL-3-PHOSPHATE DEHYDROGENASE SUBUNIT B"/>
    <property type="match status" value="1"/>
</dbReference>
<accession>A0A1V4IW42</accession>
<dbReference type="EC" id="1.8.1.9" evidence="3"/>
<dbReference type="PRINTS" id="PR00469">
    <property type="entry name" value="PNDRDTASEII"/>
</dbReference>
<reference evidence="4 6" key="2">
    <citation type="submission" date="2018-08" db="EMBL/GenBank/DDBJ databases">
        <title>Genome of Clostridium chromiireducens C1, DSM12136.</title>
        <authorList>
            <person name="Xing M."/>
            <person name="Wei Y."/>
            <person name="Ang E.L."/>
            <person name="Zhao H."/>
            <person name="Zhang Y."/>
        </authorList>
    </citation>
    <scope>NUCLEOTIDE SEQUENCE [LARGE SCALE GENOMIC DNA]</scope>
    <source>
        <strain evidence="4 6">C1</strain>
    </source>
</reference>
<dbReference type="Proteomes" id="UP000265930">
    <property type="component" value="Unassembled WGS sequence"/>
</dbReference>
<name>A0A1V4IW42_9CLOT</name>
<organism evidence="3 5">
    <name type="scientific">Clostridium chromiireducens</name>
    <dbReference type="NCBI Taxonomy" id="225345"/>
    <lineage>
        <taxon>Bacteria</taxon>
        <taxon>Bacillati</taxon>
        <taxon>Bacillota</taxon>
        <taxon>Clostridia</taxon>
        <taxon>Eubacteriales</taxon>
        <taxon>Clostridiaceae</taxon>
        <taxon>Clostridium</taxon>
    </lineage>
</organism>
<keyword evidence="5" id="KW-1185">Reference proteome</keyword>
<dbReference type="STRING" id="225345.CLCHR_13730"/>
<dbReference type="EMBL" id="MZGT01000014">
    <property type="protein sequence ID" value="OPJ64119.1"/>
    <property type="molecule type" value="Genomic_DNA"/>
</dbReference>
<dbReference type="InterPro" id="IPR051691">
    <property type="entry name" value="Metab_Enz_Cyan_OpOx_G3PDH"/>
</dbReference>
<gene>
    <name evidence="3" type="primary">trxB_1</name>
    <name evidence="3" type="ORF">CLCHR_13730</name>
    <name evidence="4" type="ORF">D2A34_22135</name>
</gene>
<reference evidence="3 5" key="1">
    <citation type="submission" date="2017-03" db="EMBL/GenBank/DDBJ databases">
        <title>Genome sequence of Clostridium chromiireducens DSM 23318.</title>
        <authorList>
            <person name="Poehlein A."/>
            <person name="Daniel R."/>
        </authorList>
    </citation>
    <scope>NUCLEOTIDE SEQUENCE [LARGE SCALE GENOMIC DNA]</scope>
    <source>
        <strain evidence="3 5">DSM 23318</strain>
    </source>
</reference>
<dbReference type="EMBL" id="QXDJ01000007">
    <property type="protein sequence ID" value="RII32380.1"/>
    <property type="molecule type" value="Genomic_DNA"/>
</dbReference>
<evidence type="ECO:0000256" key="1">
    <source>
        <dbReference type="ARBA" id="ARBA00023002"/>
    </source>
</evidence>
<protein>
    <submittedName>
        <fullName evidence="4">NAD(P)/FAD-dependent oxidoreductase</fullName>
    </submittedName>
    <submittedName>
        <fullName evidence="3">Thioredoxin reductase</fullName>
        <ecNumber evidence="3">1.8.1.9</ecNumber>
    </submittedName>
</protein>
<dbReference type="GO" id="GO:0004791">
    <property type="term" value="F:thioredoxin-disulfide reductase (NADPH) activity"/>
    <property type="evidence" value="ECO:0007669"/>
    <property type="project" value="UniProtKB-EC"/>
</dbReference>
<dbReference type="Pfam" id="PF07992">
    <property type="entry name" value="Pyr_redox_2"/>
    <property type="match status" value="2"/>
</dbReference>